<evidence type="ECO:0000256" key="1">
    <source>
        <dbReference type="SAM" id="MobiDB-lite"/>
    </source>
</evidence>
<accession>A0AB33GBN5</accession>
<feature type="domain" description="Mu-like prophage FluMu N-terminal" evidence="2">
    <location>
        <begin position="21"/>
        <end position="57"/>
    </location>
</feature>
<evidence type="ECO:0000313" key="3">
    <source>
        <dbReference type="EMBL" id="AWL71582.1"/>
    </source>
</evidence>
<proteinExistence type="predicted"/>
<gene>
    <name evidence="3" type="ORF">DKC05_24930</name>
</gene>
<dbReference type="EMBL" id="CP029449">
    <property type="protein sequence ID" value="AWL71582.1"/>
    <property type="molecule type" value="Genomic_DNA"/>
</dbReference>
<dbReference type="InterPro" id="IPR041227">
    <property type="entry name" value="FluMu_N"/>
</dbReference>
<name>A0AB33GBN5_SERMA</name>
<organism evidence="3 4">
    <name type="scientific">Serratia marcescens</name>
    <dbReference type="NCBI Taxonomy" id="615"/>
    <lineage>
        <taxon>Bacteria</taxon>
        <taxon>Pseudomonadati</taxon>
        <taxon>Pseudomonadota</taxon>
        <taxon>Gammaproteobacteria</taxon>
        <taxon>Enterobacterales</taxon>
        <taxon>Yersiniaceae</taxon>
        <taxon>Serratia</taxon>
    </lineage>
</organism>
<protein>
    <recommendedName>
        <fullName evidence="2">Mu-like prophage FluMu N-terminal domain-containing protein</fullName>
    </recommendedName>
</protein>
<dbReference type="SUPFAM" id="SSF160059">
    <property type="entry name" value="PriA/YqbF domain"/>
    <property type="match status" value="1"/>
</dbReference>
<reference evidence="3 4" key="1">
    <citation type="submission" date="2018-05" db="EMBL/GenBank/DDBJ databases">
        <title>Klebsiella quasipneumonaiae provides a window into carbapenemase gene transfer, plasmid rearrangements and nosocomial acquisition from the hospital environment.</title>
        <authorList>
            <person name="Mathers A.J."/>
            <person name="Vegesana K."/>
            <person name="Stoesser N."/>
            <person name="Crook D."/>
            <person name="Vaughan A."/>
            <person name="Barry K."/>
            <person name="Parikh H."/>
            <person name="Sebra R."/>
            <person name="Kotay S."/>
            <person name="Walker A.S."/>
            <person name="Sheppard A.E."/>
        </authorList>
    </citation>
    <scope>NUCLEOTIDE SEQUENCE [LARGE SCALE GENOMIC DNA]</scope>
    <source>
        <strain evidence="3 4">CAV1761</strain>
    </source>
</reference>
<dbReference type="Proteomes" id="UP000245399">
    <property type="component" value="Chromosome"/>
</dbReference>
<evidence type="ECO:0000259" key="2">
    <source>
        <dbReference type="Pfam" id="PF17891"/>
    </source>
</evidence>
<dbReference type="Gene3D" id="3.40.5.80">
    <property type="match status" value="1"/>
</dbReference>
<evidence type="ECO:0000313" key="4">
    <source>
        <dbReference type="Proteomes" id="UP000245399"/>
    </source>
</evidence>
<dbReference type="AlphaFoldDB" id="A0AB33GBN5"/>
<dbReference type="Pfam" id="PF17891">
    <property type="entry name" value="FluMu_N"/>
    <property type="match status" value="1"/>
</dbReference>
<feature type="region of interest" description="Disordered" evidence="1">
    <location>
        <begin position="57"/>
        <end position="77"/>
    </location>
</feature>
<sequence>MDPARSATAFSAVIWCPRPAYRRAGFTFTRGRTTLDPVTPEQLAILEQDPCLVVESSSPAALQPTQPGAVDDSGVGGVTPAQIRAAVASLDSENTEHFTQAGKPRVAAVVAALGAEVTGKQIEAALAEGEDDA</sequence>
<feature type="compositionally biased region" description="Polar residues" evidence="1">
    <location>
        <begin position="57"/>
        <end position="66"/>
    </location>
</feature>